<reference evidence="4 5" key="1">
    <citation type="submission" date="2018-10" db="EMBL/GenBank/DDBJ databases">
        <title>Isolation from soil.</title>
        <authorList>
            <person name="Hu J."/>
        </authorList>
    </citation>
    <scope>NUCLEOTIDE SEQUENCE [LARGE SCALE GENOMIC DNA]</scope>
    <source>
        <strain evidence="4 5">NEAU-Ht49</strain>
    </source>
</reference>
<dbReference type="RefSeq" id="WP_122198887.1">
    <property type="nucleotide sequence ID" value="NZ_JBHSKC010000051.1"/>
</dbReference>
<feature type="domain" description="D-isomer specific 2-hydroxyacid dehydrogenase NAD-binding" evidence="3">
    <location>
        <begin position="106"/>
        <end position="275"/>
    </location>
</feature>
<dbReference type="GO" id="GO:0030267">
    <property type="term" value="F:glyoxylate reductase (NADPH) activity"/>
    <property type="evidence" value="ECO:0007669"/>
    <property type="project" value="TreeGrafter"/>
</dbReference>
<evidence type="ECO:0000259" key="3">
    <source>
        <dbReference type="Pfam" id="PF02826"/>
    </source>
</evidence>
<dbReference type="InterPro" id="IPR036291">
    <property type="entry name" value="NAD(P)-bd_dom_sf"/>
</dbReference>
<dbReference type="EMBL" id="RFFG01000105">
    <property type="protein sequence ID" value="RMI37509.1"/>
    <property type="molecule type" value="Genomic_DNA"/>
</dbReference>
<sequence>MTHTVLITKGTADLDRLHHACPGVELIEVADFESPPRAVRATVAALRSGTSLGRRQLDRLPMLQHVVRAGSGTDNIDVHQLAQRGITLHRNPHASTAAVAEWCLVAALSLARRIPLGHNGLVQGQHLKTTCLGVPLSDLNVAIWGAGPVGRATAELLAPFTRSVSFASWPSNPPELRQLSVRLLVQRADLHVLAVPLRPETRGRFGQEFLTGVADRRPLVLCAGRIETLNVGAFLRALDAERITGLALDSIDPEHTGQVNALTGPRNLLVTPHVGAQRTDVRHELDAWLLRVLTSITAGSAPHPGDEVRGAGQ</sequence>
<dbReference type="InterPro" id="IPR050223">
    <property type="entry name" value="D-isomer_2-hydroxyacid_DH"/>
</dbReference>
<dbReference type="PANTHER" id="PTHR10996:SF178">
    <property type="entry name" value="2-HYDROXYACID DEHYDROGENASE YGL185C-RELATED"/>
    <property type="match status" value="1"/>
</dbReference>
<accession>A0A3M2LJ56</accession>
<dbReference type="Proteomes" id="UP000282674">
    <property type="component" value="Unassembled WGS sequence"/>
</dbReference>
<keyword evidence="2" id="KW-0520">NAD</keyword>
<dbReference type="SUPFAM" id="SSF52283">
    <property type="entry name" value="Formate/glycerate dehydrogenase catalytic domain-like"/>
    <property type="match status" value="1"/>
</dbReference>
<keyword evidence="5" id="KW-1185">Reference proteome</keyword>
<evidence type="ECO:0000256" key="1">
    <source>
        <dbReference type="ARBA" id="ARBA00023002"/>
    </source>
</evidence>
<dbReference type="GO" id="GO:0016618">
    <property type="term" value="F:hydroxypyruvate reductase [NAD(P)H] activity"/>
    <property type="evidence" value="ECO:0007669"/>
    <property type="project" value="TreeGrafter"/>
</dbReference>
<name>A0A3M2LJ56_9ACTN</name>
<gene>
    <name evidence="4" type="ORF">EBO15_35700</name>
</gene>
<organism evidence="4 5">
    <name type="scientific">Actinomadura harenae</name>
    <dbReference type="NCBI Taxonomy" id="2483351"/>
    <lineage>
        <taxon>Bacteria</taxon>
        <taxon>Bacillati</taxon>
        <taxon>Actinomycetota</taxon>
        <taxon>Actinomycetes</taxon>
        <taxon>Streptosporangiales</taxon>
        <taxon>Thermomonosporaceae</taxon>
        <taxon>Actinomadura</taxon>
    </lineage>
</organism>
<keyword evidence="1" id="KW-0560">Oxidoreductase</keyword>
<comment type="caution">
    <text evidence="4">The sequence shown here is derived from an EMBL/GenBank/DDBJ whole genome shotgun (WGS) entry which is preliminary data.</text>
</comment>
<evidence type="ECO:0000313" key="5">
    <source>
        <dbReference type="Proteomes" id="UP000282674"/>
    </source>
</evidence>
<dbReference type="Gene3D" id="3.40.50.720">
    <property type="entry name" value="NAD(P)-binding Rossmann-like Domain"/>
    <property type="match status" value="2"/>
</dbReference>
<dbReference type="GO" id="GO:0005829">
    <property type="term" value="C:cytosol"/>
    <property type="evidence" value="ECO:0007669"/>
    <property type="project" value="TreeGrafter"/>
</dbReference>
<dbReference type="OrthoDB" id="4030967at2"/>
<dbReference type="InterPro" id="IPR006140">
    <property type="entry name" value="D-isomer_DH_NAD-bd"/>
</dbReference>
<dbReference type="GO" id="GO:0051287">
    <property type="term" value="F:NAD binding"/>
    <property type="evidence" value="ECO:0007669"/>
    <property type="project" value="InterPro"/>
</dbReference>
<dbReference type="AlphaFoldDB" id="A0A3M2LJ56"/>
<protein>
    <submittedName>
        <fullName evidence="4">Hydroxyacid dehydrogenase</fullName>
    </submittedName>
</protein>
<dbReference type="PANTHER" id="PTHR10996">
    <property type="entry name" value="2-HYDROXYACID DEHYDROGENASE-RELATED"/>
    <property type="match status" value="1"/>
</dbReference>
<evidence type="ECO:0000313" key="4">
    <source>
        <dbReference type="EMBL" id="RMI37509.1"/>
    </source>
</evidence>
<dbReference type="SUPFAM" id="SSF51735">
    <property type="entry name" value="NAD(P)-binding Rossmann-fold domains"/>
    <property type="match status" value="1"/>
</dbReference>
<evidence type="ECO:0000256" key="2">
    <source>
        <dbReference type="ARBA" id="ARBA00023027"/>
    </source>
</evidence>
<proteinExistence type="predicted"/>
<dbReference type="Pfam" id="PF02826">
    <property type="entry name" value="2-Hacid_dh_C"/>
    <property type="match status" value="1"/>
</dbReference>